<keyword evidence="8 15" id="KW-0566">Pantothenate biosynthesis</keyword>
<feature type="region of interest" description="Disordered" evidence="16">
    <location>
        <begin position="354"/>
        <end position="374"/>
    </location>
</feature>
<evidence type="ECO:0000256" key="3">
    <source>
        <dbReference type="ARBA" id="ARBA00009256"/>
    </source>
</evidence>
<gene>
    <name evidence="15" type="primary">panC</name>
    <name evidence="17" type="ORF">CLAC_10825</name>
</gene>
<dbReference type="GO" id="GO:0005524">
    <property type="term" value="F:ATP binding"/>
    <property type="evidence" value="ECO:0007669"/>
    <property type="project" value="UniProtKB-KW"/>
</dbReference>
<feature type="binding site" evidence="15">
    <location>
        <position position="185"/>
    </location>
    <ligand>
        <name>ATP</name>
        <dbReference type="ChEBI" id="CHEBI:30616"/>
    </ligand>
</feature>
<protein>
    <recommendedName>
        <fullName evidence="5 15">Pantothenate synthetase</fullName>
        <shortName evidence="15">PS</shortName>
        <ecNumber evidence="4 15">6.3.2.1</ecNumber>
    </recommendedName>
    <alternativeName>
        <fullName evidence="14 15">Pantoate--beta-alanine ligase</fullName>
    </alternativeName>
    <alternativeName>
        <fullName evidence="11 15">Pantoate-activating enzyme</fullName>
    </alternativeName>
</protein>
<dbReference type="STRING" id="1408189.CLAC_10825"/>
<dbReference type="SUPFAM" id="SSF52374">
    <property type="entry name" value="Nucleotidylyl transferase"/>
    <property type="match status" value="1"/>
</dbReference>
<feature type="binding site" evidence="15">
    <location>
        <begin position="38"/>
        <end position="45"/>
    </location>
    <ligand>
        <name>ATP</name>
        <dbReference type="ChEBI" id="CHEBI:30616"/>
    </ligand>
</feature>
<dbReference type="GO" id="GO:0015940">
    <property type="term" value="P:pantothenate biosynthetic process"/>
    <property type="evidence" value="ECO:0007669"/>
    <property type="project" value="UniProtKB-UniRule"/>
</dbReference>
<evidence type="ECO:0000313" key="18">
    <source>
        <dbReference type="Proteomes" id="UP000058446"/>
    </source>
</evidence>
<comment type="miscellaneous">
    <text evidence="15">The reaction proceeds by a bi uni uni bi ping pong mechanism.</text>
</comment>
<dbReference type="PATRIC" id="fig|1408189.4.peg.2178"/>
<dbReference type="GO" id="GO:0005829">
    <property type="term" value="C:cytosol"/>
    <property type="evidence" value="ECO:0007669"/>
    <property type="project" value="TreeGrafter"/>
</dbReference>
<dbReference type="NCBIfam" id="TIGR00018">
    <property type="entry name" value="panC"/>
    <property type="match status" value="1"/>
</dbReference>
<evidence type="ECO:0000256" key="9">
    <source>
        <dbReference type="ARBA" id="ARBA00022741"/>
    </source>
</evidence>
<evidence type="ECO:0000256" key="7">
    <source>
        <dbReference type="ARBA" id="ARBA00022598"/>
    </source>
</evidence>
<comment type="catalytic activity">
    <reaction evidence="12 15">
        <text>(R)-pantoate + beta-alanine + ATP = (R)-pantothenate + AMP + diphosphate + H(+)</text>
        <dbReference type="Rhea" id="RHEA:10912"/>
        <dbReference type="ChEBI" id="CHEBI:15378"/>
        <dbReference type="ChEBI" id="CHEBI:15980"/>
        <dbReference type="ChEBI" id="CHEBI:29032"/>
        <dbReference type="ChEBI" id="CHEBI:30616"/>
        <dbReference type="ChEBI" id="CHEBI:33019"/>
        <dbReference type="ChEBI" id="CHEBI:57966"/>
        <dbReference type="ChEBI" id="CHEBI:456215"/>
        <dbReference type="EC" id="6.3.2.1"/>
    </reaction>
</comment>
<evidence type="ECO:0000256" key="4">
    <source>
        <dbReference type="ARBA" id="ARBA00012219"/>
    </source>
</evidence>
<comment type="subunit">
    <text evidence="15">Homodimer.</text>
</comment>
<dbReference type="CDD" id="cd00560">
    <property type="entry name" value="PanC"/>
    <property type="match status" value="1"/>
</dbReference>
<dbReference type="GO" id="GO:0004592">
    <property type="term" value="F:pantoate-beta-alanine ligase activity"/>
    <property type="evidence" value="ECO:0007669"/>
    <property type="project" value="UniProtKB-UniRule"/>
</dbReference>
<dbReference type="InterPro" id="IPR003721">
    <property type="entry name" value="Pantoate_ligase"/>
</dbReference>
<evidence type="ECO:0000256" key="12">
    <source>
        <dbReference type="ARBA" id="ARBA00048258"/>
    </source>
</evidence>
<comment type="pathway">
    <text evidence="2 15">Cofactor biosynthesis; (R)-pantothenate biosynthesis; (R)-pantothenate from (R)-pantoate and beta-alanine: step 1/1.</text>
</comment>
<organism evidence="17 18">
    <name type="scientific">Corynebacterium lactis RW2-5</name>
    <dbReference type="NCBI Taxonomy" id="1408189"/>
    <lineage>
        <taxon>Bacteria</taxon>
        <taxon>Bacillati</taxon>
        <taxon>Actinomycetota</taxon>
        <taxon>Actinomycetes</taxon>
        <taxon>Mycobacteriales</taxon>
        <taxon>Corynebacteriaceae</taxon>
        <taxon>Corynebacterium</taxon>
    </lineage>
</organism>
<evidence type="ECO:0000256" key="2">
    <source>
        <dbReference type="ARBA" id="ARBA00004990"/>
    </source>
</evidence>
<dbReference type="FunFam" id="3.40.50.620:FF:000114">
    <property type="entry name" value="Pantothenate synthetase"/>
    <property type="match status" value="1"/>
</dbReference>
<dbReference type="KEGG" id="clw:CLAC_10825"/>
<keyword evidence="9 15" id="KW-0547">Nucleotide-binding</keyword>
<feature type="binding site" evidence="15">
    <location>
        <position position="70"/>
    </location>
    <ligand>
        <name>beta-alanine</name>
        <dbReference type="ChEBI" id="CHEBI:57966"/>
    </ligand>
</feature>
<dbReference type="Proteomes" id="UP000058446">
    <property type="component" value="Chromosome"/>
</dbReference>
<reference evidence="17 18" key="1">
    <citation type="submission" date="2013-10" db="EMBL/GenBank/DDBJ databases">
        <title>Complete genome sequence of Corynebacterium lactis DSM 45799(T), isolated from raw cow milk.</title>
        <authorList>
            <person name="Ruckert C."/>
            <person name="Albersmeier A."/>
            <person name="Lipski A."/>
            <person name="Kalinowski J."/>
        </authorList>
    </citation>
    <scope>NUCLEOTIDE SEQUENCE [LARGE SCALE GENOMIC DNA]</scope>
    <source>
        <strain evidence="17 18">RW2-5</strain>
    </source>
</reference>
<keyword evidence="18" id="KW-1185">Reference proteome</keyword>
<dbReference type="Pfam" id="PF02569">
    <property type="entry name" value="Pantoate_ligase"/>
    <property type="match status" value="1"/>
</dbReference>
<name>A0A0K2H213_9CORY</name>
<keyword evidence="10 15" id="KW-0067">ATP-binding</keyword>
<evidence type="ECO:0000256" key="16">
    <source>
        <dbReference type="SAM" id="MobiDB-lite"/>
    </source>
</evidence>
<comment type="subcellular location">
    <subcellularLocation>
        <location evidence="1 15">Cytoplasm</location>
    </subcellularLocation>
</comment>
<evidence type="ECO:0000256" key="5">
    <source>
        <dbReference type="ARBA" id="ARBA00014155"/>
    </source>
</evidence>
<dbReference type="EMBL" id="CP006841">
    <property type="protein sequence ID" value="ALA68082.1"/>
    <property type="molecule type" value="Genomic_DNA"/>
</dbReference>
<dbReference type="Gene3D" id="3.30.1300.10">
    <property type="entry name" value="Pantoate-beta-alanine ligase, C-terminal domain"/>
    <property type="match status" value="1"/>
</dbReference>
<evidence type="ECO:0000256" key="11">
    <source>
        <dbReference type="ARBA" id="ARBA00032806"/>
    </source>
</evidence>
<evidence type="ECO:0000256" key="13">
    <source>
        <dbReference type="ARBA" id="ARBA00055042"/>
    </source>
</evidence>
<dbReference type="InterPro" id="IPR014729">
    <property type="entry name" value="Rossmann-like_a/b/a_fold"/>
</dbReference>
<feature type="active site" description="Proton donor" evidence="15">
    <location>
        <position position="45"/>
    </location>
</feature>
<evidence type="ECO:0000256" key="1">
    <source>
        <dbReference type="ARBA" id="ARBA00004496"/>
    </source>
</evidence>
<evidence type="ECO:0000256" key="8">
    <source>
        <dbReference type="ARBA" id="ARBA00022655"/>
    </source>
</evidence>
<evidence type="ECO:0000256" key="15">
    <source>
        <dbReference type="HAMAP-Rule" id="MF_00158"/>
    </source>
</evidence>
<dbReference type="PANTHER" id="PTHR21299:SF1">
    <property type="entry name" value="PANTOATE--BETA-ALANINE LIGASE"/>
    <property type="match status" value="1"/>
</dbReference>
<sequence length="374" mass="39368">MTGYAAGETTVHNTIAGISQVTRALRKTGRPVVLVPTMGALHAGHLELVEAAKTLPRAVVVVSIFVNPLQFGEGEDFDAYPRALDEDVEKLRAAGVELVFAPSANEMYPNGFRTTVAPGPLADELEGATRPGHFAGALTVVNKLFNITNCTDAVFGEKDYQQLALMQQMVTDLNMPVQLHGVPVIREADGLAMSSRNRYLSETDREVAVTLSAALTAGAFVGDRGAAAVLETARGVLDSRPEVDVDYLELRAANLAELSDYEFSGAAGELEARLLVAARVGTTRLIDNVGVILGAPRPDSVAGGVAGSAALGRESAEIASAALAAAGFDGELTEEEAAELAVLQDKVRKAREARLADEASRENLKNAGFGEDKQ</sequence>
<dbReference type="AlphaFoldDB" id="A0A0K2H213"/>
<feature type="binding site" evidence="15">
    <location>
        <position position="70"/>
    </location>
    <ligand>
        <name>(R)-pantoate</name>
        <dbReference type="ChEBI" id="CHEBI:15980"/>
    </ligand>
</feature>
<keyword evidence="7 15" id="KW-0436">Ligase</keyword>
<dbReference type="PANTHER" id="PTHR21299">
    <property type="entry name" value="CYTIDYLATE KINASE/PANTOATE-BETA-ALANINE LIGASE"/>
    <property type="match status" value="1"/>
</dbReference>
<proteinExistence type="inferred from homology"/>
<evidence type="ECO:0000256" key="6">
    <source>
        <dbReference type="ARBA" id="ARBA00022490"/>
    </source>
</evidence>
<feature type="binding site" evidence="15">
    <location>
        <begin position="193"/>
        <end position="196"/>
    </location>
    <ligand>
        <name>ATP</name>
        <dbReference type="ChEBI" id="CHEBI:30616"/>
    </ligand>
</feature>
<comment type="function">
    <text evidence="13 15">Catalyzes the condensation of pantoate with beta-alanine in an ATP-dependent reaction via a pantoyl-adenylate intermediate.</text>
</comment>
<evidence type="ECO:0000256" key="10">
    <source>
        <dbReference type="ARBA" id="ARBA00022840"/>
    </source>
</evidence>
<evidence type="ECO:0000256" key="14">
    <source>
        <dbReference type="ARBA" id="ARBA00077433"/>
    </source>
</evidence>
<dbReference type="InterPro" id="IPR042176">
    <property type="entry name" value="Pantoate_ligase_C"/>
</dbReference>
<dbReference type="EC" id="6.3.2.1" evidence="4 15"/>
<feature type="binding site" evidence="15">
    <location>
        <begin position="156"/>
        <end position="159"/>
    </location>
    <ligand>
        <name>ATP</name>
        <dbReference type="ChEBI" id="CHEBI:30616"/>
    </ligand>
</feature>
<dbReference type="Gene3D" id="3.40.50.620">
    <property type="entry name" value="HUPs"/>
    <property type="match status" value="1"/>
</dbReference>
<comment type="similarity">
    <text evidence="3 15">Belongs to the pantothenate synthetase family.</text>
</comment>
<dbReference type="HAMAP" id="MF_00158">
    <property type="entry name" value="PanC"/>
    <property type="match status" value="1"/>
</dbReference>
<accession>A0A0K2H213</accession>
<dbReference type="UniPathway" id="UPA00028">
    <property type="reaction ID" value="UER00005"/>
</dbReference>
<dbReference type="OrthoDB" id="9773087at2"/>
<evidence type="ECO:0000313" key="17">
    <source>
        <dbReference type="EMBL" id="ALA68082.1"/>
    </source>
</evidence>
<feature type="binding site" evidence="15">
    <location>
        <position position="162"/>
    </location>
    <ligand>
        <name>(R)-pantoate</name>
        <dbReference type="ChEBI" id="CHEBI:15980"/>
    </ligand>
</feature>
<keyword evidence="6 15" id="KW-0963">Cytoplasm</keyword>